<organism evidence="1 2">
    <name type="scientific">Fischerella muscicola CCMEE 5323</name>
    <dbReference type="NCBI Taxonomy" id="2019572"/>
    <lineage>
        <taxon>Bacteria</taxon>
        <taxon>Bacillati</taxon>
        <taxon>Cyanobacteriota</taxon>
        <taxon>Cyanophyceae</taxon>
        <taxon>Nostocales</taxon>
        <taxon>Hapalosiphonaceae</taxon>
        <taxon>Fischerella</taxon>
    </lineage>
</organism>
<name>A0A2N6K7D4_FISMU</name>
<dbReference type="AlphaFoldDB" id="A0A2N6K7D4"/>
<dbReference type="EMBL" id="NRQW01000082">
    <property type="protein sequence ID" value="PLZ93147.1"/>
    <property type="molecule type" value="Genomic_DNA"/>
</dbReference>
<protein>
    <submittedName>
        <fullName evidence="1">Uncharacterized protein</fullName>
    </submittedName>
</protein>
<keyword evidence="2" id="KW-1185">Reference proteome</keyword>
<evidence type="ECO:0000313" key="1">
    <source>
        <dbReference type="EMBL" id="PLZ93147.1"/>
    </source>
</evidence>
<dbReference type="Proteomes" id="UP000235036">
    <property type="component" value="Unassembled WGS sequence"/>
</dbReference>
<dbReference type="RefSeq" id="WP_102204884.1">
    <property type="nucleotide sequence ID" value="NZ_CAWNVR010000022.1"/>
</dbReference>
<gene>
    <name evidence="1" type="ORF">CEN44_03990</name>
</gene>
<proteinExistence type="predicted"/>
<reference evidence="1 2" key="1">
    <citation type="submission" date="2017-08" db="EMBL/GenBank/DDBJ databases">
        <title>Genomes of Fischerella (Mastigocladus) sp. strains.</title>
        <authorList>
            <person name="Miller S.R."/>
        </authorList>
    </citation>
    <scope>NUCLEOTIDE SEQUENCE [LARGE SCALE GENOMIC DNA]</scope>
    <source>
        <strain evidence="1 2">CCMEE 5323</strain>
    </source>
</reference>
<accession>A0A2N6K7D4</accession>
<sequence>MWQAEIDEEVFSLSAAIAITYGHQPFNAHSVFFIRSKMHTDIARIQHNESDHAPLSPPFWCVVRHYSNAQNTVIAQFSSRTEAESHLQFVAKMSPDTTYDVVFDFELR</sequence>
<evidence type="ECO:0000313" key="2">
    <source>
        <dbReference type="Proteomes" id="UP000235036"/>
    </source>
</evidence>
<comment type="caution">
    <text evidence="1">The sequence shown here is derived from an EMBL/GenBank/DDBJ whole genome shotgun (WGS) entry which is preliminary data.</text>
</comment>